<sequence length="773" mass="86269">MGKDHVTKQHVKRSQRSAPKSDNAYLKVLVRLYTYLARRTDAPFNKVVLRSLFLSKINRPPVSLSRVNNTLQQKGAADKTVVVVGTVTDDVRLLDVPKATVAALRFTASAKARIIKAGGEAITLDQLAVRAPKGQNTVLIRGPRNAREAVRHFGFGPHKNKAPRILSNGRKFERARGRRRSRALFGFLSLVRTSEIDSILKYATDKANGAQQSQSIGKDYARIIESSEFSAKNATSKRIPDPHWSMNNYVTHLEATQDVLTIGSPISVSMFPMLKHLKILDKRPLSNALNSLGDVQLISLAIHSACLCSCGALISGLPKLQRLDLILDMSTMYPKRSENELLGPLGLLDIGNEISKSKLIQLDLFIMSPEVLFLNDFLTFLTHIAGGSSIESLTIRTFKSRKTVGSQWEVIEIPNGPKFLAVLKSAKSLVNLTLDYAFMKYLQFPRDYATTNEVERSAPISLNLVDESFGLPTLLPIEREVVTYIIATIKATHVGLIYGRVQEGSHLNALSFMNNLLAHLGSFPFSNQIQLVSLYEAWSYSDDGMMRDYYQKIINAIEAASKDSEARKLKMTLVKASRISRFDFNSPRYQKQEFYSVLQQEGSLSMDTKPVHRSKLPIDIFNAAEASLRDLEYYSYVPAQDFINAYAQFLQRQGKLEVPGYVELVKTSAGNELPPQESETWFYKRAASAARHIYLRKHVGVGKLNKLYGGSINRGFRPHKHADASGSVNRKVVQALEKIGVVEISPKGGRKISENGQRDLDRIAAQTLEEDDE</sequence>
<evidence type="ECO:0000256" key="2">
    <source>
        <dbReference type="ARBA" id="ARBA00010014"/>
    </source>
</evidence>
<keyword evidence="4" id="KW-0687">Ribonucleoprotein</keyword>
<feature type="compositionally biased region" description="Basic and acidic residues" evidence="5">
    <location>
        <begin position="751"/>
        <end position="762"/>
    </location>
</feature>
<dbReference type="InterPro" id="IPR036227">
    <property type="entry name" value="Ribosomal_uL15/eL18_sf"/>
</dbReference>
<comment type="similarity">
    <text evidence="1">Belongs to the eukaryotic ribosomal protein eL18 family.</text>
</comment>
<evidence type="ECO:0000256" key="5">
    <source>
        <dbReference type="SAM" id="MobiDB-lite"/>
    </source>
</evidence>
<dbReference type="InterPro" id="IPR001266">
    <property type="entry name" value="Ribosomal_eS19"/>
</dbReference>
<dbReference type="InterPro" id="IPR021132">
    <property type="entry name" value="Ribosomal_eL18/eL18-A/B/_CS"/>
</dbReference>
<dbReference type="InterPro" id="IPR018277">
    <property type="entry name" value="Ribosomal_eS19_CS"/>
</dbReference>
<proteinExistence type="inferred from homology"/>
<evidence type="ECO:0000259" key="6">
    <source>
        <dbReference type="Pfam" id="PF17135"/>
    </source>
</evidence>
<keyword evidence="8" id="KW-1185">Reference proteome</keyword>
<feature type="domain" description="Large ribosomal subunit protein uL15/eL18" evidence="6">
    <location>
        <begin position="4"/>
        <end position="183"/>
    </location>
</feature>
<dbReference type="EMBL" id="CP076662">
    <property type="protein sequence ID" value="QWU87198.1"/>
    <property type="molecule type" value="Genomic_DNA"/>
</dbReference>
<accession>A0ABX8I5Q5</accession>
<keyword evidence="3" id="KW-0689">Ribosomal protein</keyword>
<gene>
    <name evidence="7" type="ORF">CA3LBN_001463</name>
</gene>
<dbReference type="Gene3D" id="3.100.10.10">
    <property type="match status" value="1"/>
</dbReference>
<dbReference type="SMART" id="SM01413">
    <property type="entry name" value="Ribosomal_S19e"/>
    <property type="match status" value="1"/>
</dbReference>
<organism evidence="7 8">
    <name type="scientific">Candidozyma haemuli</name>
    <dbReference type="NCBI Taxonomy" id="45357"/>
    <lineage>
        <taxon>Eukaryota</taxon>
        <taxon>Fungi</taxon>
        <taxon>Dikarya</taxon>
        <taxon>Ascomycota</taxon>
        <taxon>Saccharomycotina</taxon>
        <taxon>Pichiomycetes</taxon>
        <taxon>Metschnikowiaceae</taxon>
        <taxon>Candidozyma</taxon>
    </lineage>
</organism>
<feature type="region of interest" description="Disordered" evidence="5">
    <location>
        <begin position="747"/>
        <end position="773"/>
    </location>
</feature>
<dbReference type="Pfam" id="PF17135">
    <property type="entry name" value="Ribosomal_L18"/>
    <property type="match status" value="1"/>
</dbReference>
<reference evidence="7 8" key="1">
    <citation type="submission" date="2021-06" db="EMBL/GenBank/DDBJ databases">
        <title>Candida outbreak in Lebanon.</title>
        <authorList>
            <person name="Finianos M."/>
        </authorList>
    </citation>
    <scope>NUCLEOTIDE SEQUENCE [LARGE SCALE GENOMIC DNA]</scope>
    <source>
        <strain evidence="7">CA3LBN</strain>
    </source>
</reference>
<dbReference type="Proteomes" id="UP000825434">
    <property type="component" value="Chromosome 2"/>
</dbReference>
<evidence type="ECO:0000313" key="7">
    <source>
        <dbReference type="EMBL" id="QWU87198.1"/>
    </source>
</evidence>
<dbReference type="PROSITE" id="PS01106">
    <property type="entry name" value="RIBOSOMAL_L18E"/>
    <property type="match status" value="1"/>
</dbReference>
<protein>
    <recommendedName>
        <fullName evidence="6">Large ribosomal subunit protein uL15/eL18 domain-containing protein</fullName>
    </recommendedName>
</protein>
<dbReference type="SUPFAM" id="SSF46785">
    <property type="entry name" value="Winged helix' DNA-binding domain"/>
    <property type="match status" value="1"/>
</dbReference>
<comment type="similarity">
    <text evidence="2">Belongs to the eukaryotic ribosomal protein eS19 family.</text>
</comment>
<evidence type="ECO:0000256" key="4">
    <source>
        <dbReference type="ARBA" id="ARBA00023274"/>
    </source>
</evidence>
<evidence type="ECO:0000313" key="8">
    <source>
        <dbReference type="Proteomes" id="UP000825434"/>
    </source>
</evidence>
<dbReference type="Gene3D" id="1.10.10.10">
    <property type="entry name" value="Winged helix-like DNA-binding domain superfamily/Winged helix DNA-binding domain"/>
    <property type="match status" value="1"/>
</dbReference>
<dbReference type="InterPro" id="IPR021131">
    <property type="entry name" value="Ribosomal_uL15/eL18"/>
</dbReference>
<dbReference type="Pfam" id="PF01090">
    <property type="entry name" value="Ribosomal_S19e"/>
    <property type="match status" value="1"/>
</dbReference>
<dbReference type="InterPro" id="IPR036390">
    <property type="entry name" value="WH_DNA-bd_sf"/>
</dbReference>
<dbReference type="InterPro" id="IPR000039">
    <property type="entry name" value="Ribosomal_eL18"/>
</dbReference>
<dbReference type="PANTHER" id="PTHR10934">
    <property type="entry name" value="60S RIBOSOMAL PROTEIN L18"/>
    <property type="match status" value="1"/>
</dbReference>
<evidence type="ECO:0000256" key="1">
    <source>
        <dbReference type="ARBA" id="ARBA00006815"/>
    </source>
</evidence>
<dbReference type="InterPro" id="IPR036388">
    <property type="entry name" value="WH-like_DNA-bd_sf"/>
</dbReference>
<name>A0ABX8I5Q5_9ASCO</name>
<dbReference type="PANTHER" id="PTHR10934:SF2">
    <property type="entry name" value="LARGE RIBOSOMAL SUBUNIT PROTEIN EL18"/>
    <property type="match status" value="1"/>
</dbReference>
<dbReference type="PROSITE" id="PS00628">
    <property type="entry name" value="RIBOSOMAL_S19E"/>
    <property type="match status" value="1"/>
</dbReference>
<dbReference type="SUPFAM" id="SSF52080">
    <property type="entry name" value="Ribosomal proteins L15p and L18e"/>
    <property type="match status" value="1"/>
</dbReference>
<evidence type="ECO:0000256" key="3">
    <source>
        <dbReference type="ARBA" id="ARBA00022980"/>
    </source>
</evidence>